<feature type="region of interest" description="Disordered" evidence="1">
    <location>
        <begin position="11"/>
        <end position="36"/>
    </location>
</feature>
<feature type="domain" description="DUF5683" evidence="3">
    <location>
        <begin position="145"/>
        <end position="293"/>
    </location>
</feature>
<dbReference type="AlphaFoldDB" id="A0A644TZS9"/>
<name>A0A644TZS9_9ZZZZ</name>
<dbReference type="InterPro" id="IPR043738">
    <property type="entry name" value="DUF5683"/>
</dbReference>
<dbReference type="EMBL" id="VSSQ01000066">
    <property type="protein sequence ID" value="MPL72506.1"/>
    <property type="molecule type" value="Genomic_DNA"/>
</dbReference>
<feature type="compositionally biased region" description="Polar residues" evidence="1">
    <location>
        <begin position="11"/>
        <end position="28"/>
    </location>
</feature>
<evidence type="ECO:0000256" key="2">
    <source>
        <dbReference type="SAM" id="Phobius"/>
    </source>
</evidence>
<evidence type="ECO:0000313" key="4">
    <source>
        <dbReference type="EMBL" id="MPL72506.1"/>
    </source>
</evidence>
<reference evidence="4" key="1">
    <citation type="submission" date="2019-08" db="EMBL/GenBank/DDBJ databases">
        <authorList>
            <person name="Kucharzyk K."/>
            <person name="Murdoch R.W."/>
            <person name="Higgins S."/>
            <person name="Loffler F."/>
        </authorList>
    </citation>
    <scope>NUCLEOTIDE SEQUENCE</scope>
</reference>
<feature type="transmembrane region" description="Helical" evidence="2">
    <location>
        <begin position="167"/>
        <end position="185"/>
    </location>
</feature>
<gene>
    <name evidence="4" type="ORF">SDC9_18291</name>
</gene>
<evidence type="ECO:0000256" key="1">
    <source>
        <dbReference type="SAM" id="MobiDB-lite"/>
    </source>
</evidence>
<feature type="transmembrane region" description="Helical" evidence="2">
    <location>
        <begin position="230"/>
        <end position="250"/>
    </location>
</feature>
<organism evidence="4">
    <name type="scientific">bioreactor metagenome</name>
    <dbReference type="NCBI Taxonomy" id="1076179"/>
    <lineage>
        <taxon>unclassified sequences</taxon>
        <taxon>metagenomes</taxon>
        <taxon>ecological metagenomes</taxon>
    </lineage>
</organism>
<evidence type="ECO:0000259" key="3">
    <source>
        <dbReference type="Pfam" id="PF18935"/>
    </source>
</evidence>
<comment type="caution">
    <text evidence="4">The sequence shown here is derived from an EMBL/GenBank/DDBJ whole genome shotgun (WGS) entry which is preliminary data.</text>
</comment>
<keyword evidence="2" id="KW-1133">Transmembrane helix</keyword>
<keyword evidence="2" id="KW-0812">Transmembrane</keyword>
<proteinExistence type="predicted"/>
<protein>
    <recommendedName>
        <fullName evidence="3">DUF5683 domain-containing protein</fullName>
    </recommendedName>
</protein>
<feature type="transmembrane region" description="Helical" evidence="2">
    <location>
        <begin position="118"/>
        <end position="138"/>
    </location>
</feature>
<dbReference type="Pfam" id="PF18935">
    <property type="entry name" value="DUF5683"/>
    <property type="match status" value="2"/>
</dbReference>
<feature type="domain" description="DUF5683" evidence="3">
    <location>
        <begin position="60"/>
        <end position="112"/>
    </location>
</feature>
<accession>A0A644TZS9</accession>
<sequence>MLSLYAQGQFVGNMSRTGPPGSSQSNQNEQKDEEGKYRPPEYTLKRYFRSIAGKDSLNLSRLWIGSLILPGTAQIYNRDYWKLPVLYGGIAGFTYGAIHSNKMFQESGDSKYKTQRGLFYAAAAITWWGGVLDGAVSFKYNKPVLPARASIYSAMLPGLGQAYNGDYWKIPIIYGGFITVGYFITSNNYQYRYYKDLHNQATTPGSGYSGTASAETLKYYRDEYRRFRDYSLLAGVIVYALNIIDANVFAHLQDFDMSDDITASLVPTVIEPLDYKFTKNTTPSLGLSLNIRF</sequence>
<keyword evidence="2" id="KW-0472">Membrane</keyword>